<dbReference type="RefSeq" id="WP_161741171.1">
    <property type="nucleotide sequence ID" value="NZ_JAAAMV010000001.1"/>
</dbReference>
<dbReference type="PANTHER" id="PTHR42736">
    <property type="entry name" value="PROTEIN-GLUTAMINE GAMMA-GLUTAMYLTRANSFERASE"/>
    <property type="match status" value="1"/>
</dbReference>
<dbReference type="Proteomes" id="UP000665561">
    <property type="component" value="Unassembled WGS sequence"/>
</dbReference>
<evidence type="ECO:0000259" key="2">
    <source>
        <dbReference type="SMART" id="SM00460"/>
    </source>
</evidence>
<dbReference type="InterPro" id="IPR002931">
    <property type="entry name" value="Transglutaminase-like"/>
</dbReference>
<organism evidence="3 4">
    <name type="scientific">Paenibacillus glycinis</name>
    <dbReference type="NCBI Taxonomy" id="2697035"/>
    <lineage>
        <taxon>Bacteria</taxon>
        <taxon>Bacillati</taxon>
        <taxon>Bacillota</taxon>
        <taxon>Bacilli</taxon>
        <taxon>Bacillales</taxon>
        <taxon>Paenibacillaceae</taxon>
        <taxon>Paenibacillus</taxon>
    </lineage>
</organism>
<evidence type="ECO:0000256" key="1">
    <source>
        <dbReference type="SAM" id="Phobius"/>
    </source>
</evidence>
<feature type="domain" description="Transglutaminase-like" evidence="2">
    <location>
        <begin position="498"/>
        <end position="588"/>
    </location>
</feature>
<evidence type="ECO:0000313" key="4">
    <source>
        <dbReference type="Proteomes" id="UP000665561"/>
    </source>
</evidence>
<feature type="transmembrane region" description="Helical" evidence="1">
    <location>
        <begin position="139"/>
        <end position="160"/>
    </location>
</feature>
<feature type="transmembrane region" description="Helical" evidence="1">
    <location>
        <begin position="39"/>
        <end position="62"/>
    </location>
</feature>
<feature type="transmembrane region" description="Helical" evidence="1">
    <location>
        <begin position="197"/>
        <end position="221"/>
    </location>
</feature>
<keyword evidence="1" id="KW-0812">Transmembrane</keyword>
<dbReference type="EMBL" id="JAAAMV010000001">
    <property type="protein sequence ID" value="NBD22917.1"/>
    <property type="molecule type" value="Genomic_DNA"/>
</dbReference>
<dbReference type="Gene3D" id="3.10.620.30">
    <property type="match status" value="1"/>
</dbReference>
<dbReference type="InterPro" id="IPR052901">
    <property type="entry name" value="Bact_TGase-like"/>
</dbReference>
<dbReference type="Pfam" id="PF01841">
    <property type="entry name" value="Transglut_core"/>
    <property type="match status" value="1"/>
</dbReference>
<comment type="caution">
    <text evidence="3">The sequence shown here is derived from an EMBL/GenBank/DDBJ whole genome shotgun (WGS) entry which is preliminary data.</text>
</comment>
<dbReference type="SMART" id="SM00460">
    <property type="entry name" value="TGc"/>
    <property type="match status" value="1"/>
</dbReference>
<feature type="transmembrane region" description="Helical" evidence="1">
    <location>
        <begin position="631"/>
        <end position="649"/>
    </location>
</feature>
<protein>
    <recommendedName>
        <fullName evidence="2">Transglutaminase-like domain-containing protein</fullName>
    </recommendedName>
</protein>
<feature type="transmembrane region" description="Helical" evidence="1">
    <location>
        <begin position="16"/>
        <end position="33"/>
    </location>
</feature>
<keyword evidence="4" id="KW-1185">Reference proteome</keyword>
<feature type="transmembrane region" description="Helical" evidence="1">
    <location>
        <begin position="69"/>
        <end position="89"/>
    </location>
</feature>
<feature type="transmembrane region" description="Helical" evidence="1">
    <location>
        <begin position="114"/>
        <end position="132"/>
    </location>
</feature>
<dbReference type="SUPFAM" id="SSF54001">
    <property type="entry name" value="Cysteine proteinases"/>
    <property type="match status" value="1"/>
</dbReference>
<name>A0ABW9XKD2_9BACL</name>
<feature type="transmembrane region" description="Helical" evidence="1">
    <location>
        <begin position="166"/>
        <end position="185"/>
    </location>
</feature>
<reference evidence="3 4" key="1">
    <citation type="submission" date="2020-01" db="EMBL/GenBank/DDBJ databases">
        <title>Paenibacillus soybeanensis sp. nov. isolated from the nodules of soybean (Glycine max(L.) Merr).</title>
        <authorList>
            <person name="Wang H."/>
        </authorList>
    </citation>
    <scope>NUCLEOTIDE SEQUENCE [LARGE SCALE GENOMIC DNA]</scope>
    <source>
        <strain evidence="3 4">T1</strain>
    </source>
</reference>
<dbReference type="PANTHER" id="PTHR42736:SF1">
    <property type="entry name" value="PROTEIN-GLUTAMINE GAMMA-GLUTAMYLTRANSFERASE"/>
    <property type="match status" value="1"/>
</dbReference>
<accession>A0ABW9XKD2</accession>
<proteinExistence type="predicted"/>
<gene>
    <name evidence="3" type="ORF">GT019_03425</name>
</gene>
<keyword evidence="1" id="KW-0472">Membrane</keyword>
<evidence type="ECO:0000313" key="3">
    <source>
        <dbReference type="EMBL" id="NBD22917.1"/>
    </source>
</evidence>
<keyword evidence="1" id="KW-1133">Transmembrane helix</keyword>
<dbReference type="InterPro" id="IPR038765">
    <property type="entry name" value="Papain-like_cys_pep_sf"/>
</dbReference>
<sequence length="749" mass="82865">MTAFRHRALRWLSADVYRKISACFAALMIYQWIRCLGDYWWSETFTIVNGVLLAAALANLLIPSKGLSIGLQLIALAGLNVAFTDFQWLPFEGSRRNIMDWFHWIGDQFGELNPFLWISLGALAAFHVLVLLRYKRIFILLLAGAAVLSLTVADSIFTPIYLWEEIAWIVFIGLGWLVASHFAGFKERHPENWAQMVEYPLSLFLPILLILTLVMAAGLFVPTVKPVLTDPYTAWKESRGETVPSFVGDKAITVATTKNNADTRSGYSRNDSVLGGGFTFDYTPVMTVTTNYRSYWRGETRALYNGTGWLESPEEKAEPAHAGVAPGKGLPANGIPETTATEVVDQTVEMVRKDKFPVLFGAGPITKVTKVNDSADAFPAMSWLPDSWELRLAKGAAVRYPKTYAVQSNVPVLDENALRSGAAAEPAGGIAGIAGIYLELPKGLPDRVSELARQLTQDAATPYDKVRALISYLQLNYNYTNTPDLSKKSSKDFVDAFLFEIREGYCDYFSTSLAVMSRSLGIPARWVKGYSSGSLPGNPSLQQMQGIPDAVNANPDGAGTYTVRNADAHSWVEIYFNGYGWLPFEATPGFSYPYALPKDEPEAPAQVDPAADVSTTVEPVQEDGGFEVKPWMFWAAAGALALALAVYSYRAFPAVLRRYRGGSDTINARIVSETNRLIKHCRKKGLDVQGNETVRETMSRWSVRLTSLQPQFSIVQHAFEQAMYSSKSMSQEEADRVSATMKQIREHLG</sequence>